<dbReference type="AlphaFoldDB" id="T1HQJ2"/>
<protein>
    <submittedName>
        <fullName evidence="1">Uncharacterized protein</fullName>
    </submittedName>
</protein>
<evidence type="ECO:0000313" key="1">
    <source>
        <dbReference type="EnsemblMetazoa" id="RPRC006316-PA"/>
    </source>
</evidence>
<sequence length="145" mass="17272">ISERLFYSCHSIVLDILARYDAESQLPHRQRLIWRLSQRTRRHLRPTQRLVTTLATIDEHRSLSRLGHQRRRRIKFAKLVLMSLIKMARRAVNKDLVMVHLQKRNGLESIGILFCGTGEFRILKERTVWHTCFNEGHDSQMVQKF</sequence>
<accession>T1HQJ2</accession>
<proteinExistence type="predicted"/>
<dbReference type="InParanoid" id="T1HQJ2"/>
<evidence type="ECO:0000313" key="2">
    <source>
        <dbReference type="Proteomes" id="UP000015103"/>
    </source>
</evidence>
<organism evidence="1 2">
    <name type="scientific">Rhodnius prolixus</name>
    <name type="common">Triatomid bug</name>
    <dbReference type="NCBI Taxonomy" id="13249"/>
    <lineage>
        <taxon>Eukaryota</taxon>
        <taxon>Metazoa</taxon>
        <taxon>Ecdysozoa</taxon>
        <taxon>Arthropoda</taxon>
        <taxon>Hexapoda</taxon>
        <taxon>Insecta</taxon>
        <taxon>Pterygota</taxon>
        <taxon>Neoptera</taxon>
        <taxon>Paraneoptera</taxon>
        <taxon>Hemiptera</taxon>
        <taxon>Heteroptera</taxon>
        <taxon>Panheteroptera</taxon>
        <taxon>Cimicomorpha</taxon>
        <taxon>Reduviidae</taxon>
        <taxon>Triatominae</taxon>
        <taxon>Rhodnius</taxon>
    </lineage>
</organism>
<dbReference type="EnsemblMetazoa" id="RPRC006316-RA">
    <property type="protein sequence ID" value="RPRC006316-PA"/>
    <property type="gene ID" value="RPRC006316"/>
</dbReference>
<reference evidence="1" key="1">
    <citation type="submission" date="2015-05" db="UniProtKB">
        <authorList>
            <consortium name="EnsemblMetazoa"/>
        </authorList>
    </citation>
    <scope>IDENTIFICATION</scope>
</reference>
<dbReference type="HOGENOM" id="CLU_1791752_0_0_1"/>
<name>T1HQJ2_RHOPR</name>
<dbReference type="eggNOG" id="KOG0653">
    <property type="taxonomic scope" value="Eukaryota"/>
</dbReference>
<dbReference type="Proteomes" id="UP000015103">
    <property type="component" value="Unassembled WGS sequence"/>
</dbReference>
<dbReference type="EMBL" id="ACPB03012381">
    <property type="status" value="NOT_ANNOTATED_CDS"/>
    <property type="molecule type" value="Genomic_DNA"/>
</dbReference>
<keyword evidence="2" id="KW-1185">Reference proteome</keyword>
<dbReference type="VEuPathDB" id="VectorBase:RPRC006316"/>
<dbReference type="STRING" id="13249.T1HQJ2"/>